<name>X1RSI8_9ZZZZ</name>
<dbReference type="SUPFAM" id="SSF46915">
    <property type="entry name" value="Polynucleotide phosphorylase/guanosine pentaphosphate synthase (PNPase/GPSI), domain 3"/>
    <property type="match status" value="1"/>
</dbReference>
<dbReference type="InterPro" id="IPR020568">
    <property type="entry name" value="Ribosomal_Su5_D2-typ_SF"/>
</dbReference>
<evidence type="ECO:0000256" key="1">
    <source>
        <dbReference type="ARBA" id="ARBA00022884"/>
    </source>
</evidence>
<evidence type="ECO:0000313" key="4">
    <source>
        <dbReference type="EMBL" id="GAI83702.1"/>
    </source>
</evidence>
<dbReference type="InterPro" id="IPR027408">
    <property type="entry name" value="PNPase/RNase_PH_dom_sf"/>
</dbReference>
<dbReference type="InterPro" id="IPR012162">
    <property type="entry name" value="PNPase"/>
</dbReference>
<dbReference type="GO" id="GO:0000175">
    <property type="term" value="F:3'-5'-RNA exonuclease activity"/>
    <property type="evidence" value="ECO:0007669"/>
    <property type="project" value="TreeGrafter"/>
</dbReference>
<evidence type="ECO:0000259" key="3">
    <source>
        <dbReference type="Pfam" id="PF03726"/>
    </source>
</evidence>
<feature type="non-terminal residue" evidence="4">
    <location>
        <position position="236"/>
    </location>
</feature>
<proteinExistence type="predicted"/>
<evidence type="ECO:0000259" key="2">
    <source>
        <dbReference type="Pfam" id="PF01138"/>
    </source>
</evidence>
<dbReference type="AlphaFoldDB" id="X1RSI8"/>
<dbReference type="PANTHER" id="PTHR11252:SF0">
    <property type="entry name" value="POLYRIBONUCLEOTIDE NUCLEOTIDYLTRANSFERASE 1, MITOCHONDRIAL"/>
    <property type="match status" value="1"/>
</dbReference>
<dbReference type="Pfam" id="PF01138">
    <property type="entry name" value="RNase_PH"/>
    <property type="match status" value="1"/>
</dbReference>
<comment type="caution">
    <text evidence="4">The sequence shown here is derived from an EMBL/GenBank/DDBJ whole genome shotgun (WGS) entry which is preliminary data.</text>
</comment>
<reference evidence="4" key="1">
    <citation type="journal article" date="2014" name="Front. Microbiol.">
        <title>High frequency of phylogenetically diverse reductive dehalogenase-homologous genes in deep subseafloor sedimentary metagenomes.</title>
        <authorList>
            <person name="Kawai M."/>
            <person name="Futagami T."/>
            <person name="Toyoda A."/>
            <person name="Takaki Y."/>
            <person name="Nishi S."/>
            <person name="Hori S."/>
            <person name="Arai W."/>
            <person name="Tsubouchi T."/>
            <person name="Morono Y."/>
            <person name="Uchiyama I."/>
            <person name="Ito T."/>
            <person name="Fujiyama A."/>
            <person name="Inagaki F."/>
            <person name="Takami H."/>
        </authorList>
    </citation>
    <scope>NUCLEOTIDE SEQUENCE</scope>
    <source>
        <strain evidence="4">Expedition CK06-06</strain>
    </source>
</reference>
<accession>X1RSI8</accession>
<dbReference type="Pfam" id="PF03726">
    <property type="entry name" value="PNPase"/>
    <property type="match status" value="1"/>
</dbReference>
<organism evidence="4">
    <name type="scientific">marine sediment metagenome</name>
    <dbReference type="NCBI Taxonomy" id="412755"/>
    <lineage>
        <taxon>unclassified sequences</taxon>
        <taxon>metagenomes</taxon>
        <taxon>ecological metagenomes</taxon>
    </lineage>
</organism>
<dbReference type="SUPFAM" id="SSF54211">
    <property type="entry name" value="Ribosomal protein S5 domain 2-like"/>
    <property type="match status" value="1"/>
</dbReference>
<dbReference type="PANTHER" id="PTHR11252">
    <property type="entry name" value="POLYRIBONUCLEOTIDE NUCLEOTIDYLTRANSFERASE"/>
    <property type="match status" value="1"/>
</dbReference>
<dbReference type="Gene3D" id="3.30.230.70">
    <property type="entry name" value="GHMP Kinase, N-terminal domain"/>
    <property type="match status" value="1"/>
</dbReference>
<keyword evidence="1" id="KW-0694">RNA-binding</keyword>
<dbReference type="EMBL" id="BARW01009705">
    <property type="protein sequence ID" value="GAI83702.1"/>
    <property type="molecule type" value="Genomic_DNA"/>
</dbReference>
<gene>
    <name evidence="4" type="ORF">S12H4_19409</name>
</gene>
<sequence>MIEIGAKELSEKVIADAVTEGHKVVGQVCEMIDELTKKAGVEKEIPLVEDDEQLFAKIDSEIADKLRQAKQIPGKQERNTAVKELFEQITTKYCEPEDEAAERYDKAMVKRMLGKIESQVIHKLLVKGKRPDGRACDEIRKIACDVGVLPRTHGSALFTRGETQALVSITLGTLRDSQIVDGLVEEYSQNFMFHYNFPPFSVGDVRMIRGPGRREIGHGALAERSLKQVKPSKETF</sequence>
<dbReference type="InterPro" id="IPR001247">
    <property type="entry name" value="ExoRNase_PH_dom1"/>
</dbReference>
<dbReference type="GO" id="GO:0003723">
    <property type="term" value="F:RNA binding"/>
    <property type="evidence" value="ECO:0007669"/>
    <property type="project" value="UniProtKB-KW"/>
</dbReference>
<protein>
    <submittedName>
        <fullName evidence="4">Uncharacterized protein</fullName>
    </submittedName>
</protein>
<dbReference type="InterPro" id="IPR036456">
    <property type="entry name" value="PNPase_PH_RNA-bd_sf"/>
</dbReference>
<dbReference type="GO" id="GO:0005829">
    <property type="term" value="C:cytosol"/>
    <property type="evidence" value="ECO:0007669"/>
    <property type="project" value="TreeGrafter"/>
</dbReference>
<dbReference type="GO" id="GO:0006396">
    <property type="term" value="P:RNA processing"/>
    <property type="evidence" value="ECO:0007669"/>
    <property type="project" value="InterPro"/>
</dbReference>
<dbReference type="GO" id="GO:0004654">
    <property type="term" value="F:polyribonucleotide nucleotidyltransferase activity"/>
    <property type="evidence" value="ECO:0007669"/>
    <property type="project" value="InterPro"/>
</dbReference>
<dbReference type="InterPro" id="IPR015848">
    <property type="entry name" value="PNPase_PH_RNA-bd_bac/org-type"/>
</dbReference>
<feature type="domain" description="Exoribonuclease phosphorolytic" evidence="2">
    <location>
        <begin position="138"/>
        <end position="233"/>
    </location>
</feature>
<dbReference type="GO" id="GO:0006402">
    <property type="term" value="P:mRNA catabolic process"/>
    <property type="evidence" value="ECO:0007669"/>
    <property type="project" value="InterPro"/>
</dbReference>
<feature type="domain" description="Polyribonucleotide nucleotidyltransferase RNA-binding" evidence="3">
    <location>
        <begin position="54"/>
        <end position="134"/>
    </location>
</feature>